<feature type="compositionally biased region" description="Basic and acidic residues" evidence="1">
    <location>
        <begin position="192"/>
        <end position="211"/>
    </location>
</feature>
<organism evidence="2 3">
    <name type="scientific">Datura stramonium</name>
    <name type="common">Jimsonweed</name>
    <name type="synonym">Common thornapple</name>
    <dbReference type="NCBI Taxonomy" id="4076"/>
    <lineage>
        <taxon>Eukaryota</taxon>
        <taxon>Viridiplantae</taxon>
        <taxon>Streptophyta</taxon>
        <taxon>Embryophyta</taxon>
        <taxon>Tracheophyta</taxon>
        <taxon>Spermatophyta</taxon>
        <taxon>Magnoliopsida</taxon>
        <taxon>eudicotyledons</taxon>
        <taxon>Gunneridae</taxon>
        <taxon>Pentapetalae</taxon>
        <taxon>asterids</taxon>
        <taxon>lamiids</taxon>
        <taxon>Solanales</taxon>
        <taxon>Solanaceae</taxon>
        <taxon>Solanoideae</taxon>
        <taxon>Datureae</taxon>
        <taxon>Datura</taxon>
    </lineage>
</organism>
<feature type="compositionally biased region" description="Polar residues" evidence="1">
    <location>
        <begin position="15"/>
        <end position="26"/>
    </location>
</feature>
<evidence type="ECO:0000256" key="1">
    <source>
        <dbReference type="SAM" id="MobiDB-lite"/>
    </source>
</evidence>
<proteinExistence type="predicted"/>
<dbReference type="EMBL" id="JACEIK010013648">
    <property type="protein sequence ID" value="MCE3216606.1"/>
    <property type="molecule type" value="Genomic_DNA"/>
</dbReference>
<keyword evidence="3" id="KW-1185">Reference proteome</keyword>
<protein>
    <submittedName>
        <fullName evidence="2">Uncharacterized protein</fullName>
    </submittedName>
</protein>
<accession>A0ABS8WYI6</accession>
<evidence type="ECO:0000313" key="3">
    <source>
        <dbReference type="Proteomes" id="UP000823775"/>
    </source>
</evidence>
<sequence length="269" mass="30889">MVICAPQLLVSSSYKEGQDSNLQSSGHDPDELTNSSTPLLPLLFLTPKTKDLGYKQAILEIDFEYCLHVVIHLISSKHPQAQLIQAWINLVQRDWQCFCKHTQREEIRKSWTRLSTSHPIRVKPRKRGKSFAKAITNNRIMFKMSTSNLNESRIKASTLSKKDGMATYELRISKPSKGKRFYSNCIHQLDESENRKEAGRKNEGSNDHRPPSCDYVEELFPPFDFSSERVQAIGKYPIFIATYLIYPEAAFLKVAFLKVEDETLTCLSR</sequence>
<name>A0ABS8WYI6_DATST</name>
<evidence type="ECO:0000313" key="2">
    <source>
        <dbReference type="EMBL" id="MCE3216606.1"/>
    </source>
</evidence>
<feature type="region of interest" description="Disordered" evidence="1">
    <location>
        <begin position="15"/>
        <end position="34"/>
    </location>
</feature>
<comment type="caution">
    <text evidence="2">The sequence shown here is derived from an EMBL/GenBank/DDBJ whole genome shotgun (WGS) entry which is preliminary data.</text>
</comment>
<gene>
    <name evidence="2" type="ORF">HAX54_007112</name>
</gene>
<feature type="region of interest" description="Disordered" evidence="1">
    <location>
        <begin position="192"/>
        <end position="212"/>
    </location>
</feature>
<dbReference type="Proteomes" id="UP000823775">
    <property type="component" value="Unassembled WGS sequence"/>
</dbReference>
<reference evidence="2 3" key="1">
    <citation type="journal article" date="2021" name="BMC Genomics">
        <title>Datura genome reveals duplications of psychoactive alkaloid biosynthetic genes and high mutation rate following tissue culture.</title>
        <authorList>
            <person name="Rajewski A."/>
            <person name="Carter-House D."/>
            <person name="Stajich J."/>
            <person name="Litt A."/>
        </authorList>
    </citation>
    <scope>NUCLEOTIDE SEQUENCE [LARGE SCALE GENOMIC DNA]</scope>
    <source>
        <strain evidence="2">AR-01</strain>
    </source>
</reference>